<protein>
    <submittedName>
        <fullName evidence="1">Uncharacterized protein</fullName>
    </submittedName>
</protein>
<sequence length="39" mass="4771">MQAFYVKKEKKLSNVYHKIKAGNQSFIYRKLKESEIKFF</sequence>
<name>F9HAX1_STRMT</name>
<gene>
    <name evidence="1" type="ORF">HMPREF9958_1686</name>
</gene>
<comment type="caution">
    <text evidence="1">The sequence shown here is derived from an EMBL/GenBank/DDBJ whole genome shotgun (WGS) entry which is preliminary data.</text>
</comment>
<dbReference type="PATRIC" id="fig|1008452.3.peg.789"/>
<proteinExistence type="predicted"/>
<evidence type="ECO:0000313" key="1">
    <source>
        <dbReference type="EMBL" id="EGP69500.1"/>
    </source>
</evidence>
<organism evidence="1 2">
    <name type="scientific">Streptococcus mitis SK1073</name>
    <dbReference type="NCBI Taxonomy" id="1008452"/>
    <lineage>
        <taxon>Bacteria</taxon>
        <taxon>Bacillati</taxon>
        <taxon>Bacillota</taxon>
        <taxon>Bacilli</taxon>
        <taxon>Lactobacillales</taxon>
        <taxon>Streptococcaceae</taxon>
        <taxon>Streptococcus</taxon>
        <taxon>Streptococcus mitis group</taxon>
    </lineage>
</organism>
<reference evidence="1 2" key="1">
    <citation type="submission" date="2011-05" db="EMBL/GenBank/DDBJ databases">
        <authorList>
            <person name="Durkin A.S."/>
            <person name="Radune D."/>
            <person name="Hostetler J."/>
            <person name="Torralba M."/>
            <person name="Gillis M."/>
            <person name="Methe B."/>
            <person name="Sutton G."/>
            <person name="Nelson K.E."/>
        </authorList>
    </citation>
    <scope>NUCLEOTIDE SEQUENCE [LARGE SCALE GENOMIC DNA]</scope>
    <source>
        <strain evidence="1 2">SK1073</strain>
    </source>
</reference>
<dbReference type="Proteomes" id="UP000003815">
    <property type="component" value="Unassembled WGS sequence"/>
</dbReference>
<dbReference type="EMBL" id="AFQT01000026">
    <property type="protein sequence ID" value="EGP69500.1"/>
    <property type="molecule type" value="Genomic_DNA"/>
</dbReference>
<evidence type="ECO:0000313" key="2">
    <source>
        <dbReference type="Proteomes" id="UP000003815"/>
    </source>
</evidence>
<dbReference type="AlphaFoldDB" id="F9HAX1"/>
<accession>F9HAX1</accession>